<evidence type="ECO:0000313" key="2">
    <source>
        <dbReference type="Proteomes" id="UP000054771"/>
    </source>
</evidence>
<proteinExistence type="predicted"/>
<accession>A0A0U5GNM9</accession>
<organism evidence="1 2">
    <name type="scientific">Aspergillus calidoustus</name>
    <dbReference type="NCBI Taxonomy" id="454130"/>
    <lineage>
        <taxon>Eukaryota</taxon>
        <taxon>Fungi</taxon>
        <taxon>Dikarya</taxon>
        <taxon>Ascomycota</taxon>
        <taxon>Pezizomycotina</taxon>
        <taxon>Eurotiomycetes</taxon>
        <taxon>Eurotiomycetidae</taxon>
        <taxon>Eurotiales</taxon>
        <taxon>Aspergillaceae</taxon>
        <taxon>Aspergillus</taxon>
        <taxon>Aspergillus subgen. Nidulantes</taxon>
    </lineage>
</organism>
<keyword evidence="2" id="KW-1185">Reference proteome</keyword>
<gene>
    <name evidence="1" type="ORF">ASPCAL07868</name>
</gene>
<reference evidence="2" key="1">
    <citation type="journal article" date="2016" name="Genome Announc.">
        <title>Draft genome sequences of fungus Aspergillus calidoustus.</title>
        <authorList>
            <person name="Horn F."/>
            <person name="Linde J."/>
            <person name="Mattern D.J."/>
            <person name="Walther G."/>
            <person name="Guthke R."/>
            <person name="Scherlach K."/>
            <person name="Martin K."/>
            <person name="Brakhage A.A."/>
            <person name="Petzke L."/>
            <person name="Valiante V."/>
        </authorList>
    </citation>
    <scope>NUCLEOTIDE SEQUENCE [LARGE SCALE GENOMIC DNA]</scope>
    <source>
        <strain evidence="2">SF006504</strain>
    </source>
</reference>
<protein>
    <submittedName>
        <fullName evidence="1">Uncharacterized protein</fullName>
    </submittedName>
</protein>
<sequence length="158" mass="17952">MLSSDQDEPSIWAKNIKRFKEGSFKREGAFESSQIRDLVTIGHVEDVNKYLLQLPDGPYSISDAEIKDLNKSRPVRQPAYRITAPVMGPSVAEGHVKIGDSEVPVREYLGEEWVKNRVKPLHSIQPAKIPSDFAIRPHSWQLTARRSTDRLWCSNLLS</sequence>
<evidence type="ECO:0000313" key="1">
    <source>
        <dbReference type="EMBL" id="CEN61205.1"/>
    </source>
</evidence>
<dbReference type="AlphaFoldDB" id="A0A0U5GNM9"/>
<name>A0A0U5GNM9_ASPCI</name>
<dbReference type="Proteomes" id="UP000054771">
    <property type="component" value="Unassembled WGS sequence"/>
</dbReference>
<dbReference type="EMBL" id="CDMC01000006">
    <property type="protein sequence ID" value="CEN61205.1"/>
    <property type="molecule type" value="Genomic_DNA"/>
</dbReference>